<gene>
    <name evidence="1" type="ORF">NAS2_0490</name>
</gene>
<evidence type="ECO:0000313" key="2">
    <source>
        <dbReference type="Proteomes" id="UP000509448"/>
    </source>
</evidence>
<dbReference type="KEGG" id="ccai:NAS2_0490"/>
<evidence type="ECO:0000313" key="1">
    <source>
        <dbReference type="EMBL" id="BBE41879.1"/>
    </source>
</evidence>
<accession>A0A4P2VBH2</accession>
<dbReference type="Proteomes" id="UP000509448">
    <property type="component" value="Chromosome"/>
</dbReference>
<sequence>MMVDHQPEISSRPHWAIQRSTPGVPLQLERSSPFSFVHAKTGLLFVRIRVHSLMPTPSSA</sequence>
<proteinExistence type="predicted"/>
<reference evidence="1 2" key="1">
    <citation type="journal article" date="2019" name="ISME J.">
        <title>Isolation and characterization of a thermophilic sulfur- and iron-reducing thaumarchaeote from a terrestrial acidic hot spring.</title>
        <authorList>
            <person name="Kato S."/>
            <person name="Itoh T."/>
            <person name="Yuki M."/>
            <person name="Nagamori M."/>
            <person name="Ohnishi M."/>
            <person name="Uematsu K."/>
            <person name="Suzuki K."/>
            <person name="Takashina T."/>
            <person name="Ohkuma M."/>
        </authorList>
    </citation>
    <scope>NUCLEOTIDE SEQUENCE [LARGE SCALE GENOMIC DNA]</scope>
    <source>
        <strain evidence="1 2">NAS-02</strain>
    </source>
</reference>
<name>A0A4P2VBH2_9ARCH</name>
<dbReference type="AlphaFoldDB" id="A0A4P2VBH2"/>
<dbReference type="EMBL" id="AP018732">
    <property type="protein sequence ID" value="BBE41879.1"/>
    <property type="molecule type" value="Genomic_DNA"/>
</dbReference>
<organism evidence="1 2">
    <name type="scientific">Conexivisphaera calida</name>
    <dbReference type="NCBI Taxonomy" id="1874277"/>
    <lineage>
        <taxon>Archaea</taxon>
        <taxon>Nitrososphaerota</taxon>
        <taxon>Conexivisphaeria</taxon>
        <taxon>Conexivisphaerales</taxon>
        <taxon>Conexivisphaeraceae</taxon>
        <taxon>Conexivisphaera</taxon>
    </lineage>
</organism>
<protein>
    <submittedName>
        <fullName evidence="1">Uncharacterized protein</fullName>
    </submittedName>
</protein>
<keyword evidence="2" id="KW-1185">Reference proteome</keyword>